<protein>
    <submittedName>
        <fullName evidence="1">Uncharacterized protein</fullName>
    </submittedName>
</protein>
<dbReference type="AlphaFoldDB" id="A0A4Y4D579"/>
<evidence type="ECO:0000313" key="1">
    <source>
        <dbReference type="EMBL" id="GEC98834.1"/>
    </source>
</evidence>
<organism evidence="1 2">
    <name type="scientific">Kocuria varians</name>
    <name type="common">Micrococcus varians</name>
    <dbReference type="NCBI Taxonomy" id="1272"/>
    <lineage>
        <taxon>Bacteria</taxon>
        <taxon>Bacillati</taxon>
        <taxon>Actinomycetota</taxon>
        <taxon>Actinomycetes</taxon>
        <taxon>Micrococcales</taxon>
        <taxon>Micrococcaceae</taxon>
        <taxon>Kocuria</taxon>
    </lineage>
</organism>
<comment type="caution">
    <text evidence="1">The sequence shown here is derived from an EMBL/GenBank/DDBJ whole genome shotgun (WGS) entry which is preliminary data.</text>
</comment>
<keyword evidence="2" id="KW-1185">Reference proteome</keyword>
<dbReference type="STRING" id="1272.GCA_900014985_00563"/>
<reference evidence="1 2" key="1">
    <citation type="submission" date="2019-06" db="EMBL/GenBank/DDBJ databases">
        <title>Whole genome shotgun sequence of Kocuria varians NBRC 15358.</title>
        <authorList>
            <person name="Hosoyama A."/>
            <person name="Uohara A."/>
            <person name="Ohji S."/>
            <person name="Ichikawa N."/>
        </authorList>
    </citation>
    <scope>NUCLEOTIDE SEQUENCE [LARGE SCALE GENOMIC DNA]</scope>
    <source>
        <strain evidence="1 2">NBRC 15358</strain>
    </source>
</reference>
<dbReference type="EMBL" id="BJNW01000007">
    <property type="protein sequence ID" value="GEC98834.1"/>
    <property type="molecule type" value="Genomic_DNA"/>
</dbReference>
<evidence type="ECO:0000313" key="2">
    <source>
        <dbReference type="Proteomes" id="UP000315730"/>
    </source>
</evidence>
<proteinExistence type="predicted"/>
<accession>A0A4Y4D579</accession>
<name>A0A4Y4D579_KOCVA</name>
<gene>
    <name evidence="1" type="ORF">KVA01_09890</name>
</gene>
<sequence length="59" mass="6592">MLHCRAPMRETALNGEYTAHLPQGPASGEIEYAVEATSEDGRVQRWPRPSKAWLRAAID</sequence>
<dbReference type="Proteomes" id="UP000315730">
    <property type="component" value="Unassembled WGS sequence"/>
</dbReference>
<dbReference type="RefSeq" id="WP_231860558.1">
    <property type="nucleotide sequence ID" value="NZ_BJNW01000007.1"/>
</dbReference>